<evidence type="ECO:0000313" key="2">
    <source>
        <dbReference type="Proteomes" id="UP001378956"/>
    </source>
</evidence>
<gene>
    <name evidence="1" type="ORF">WAE58_06705</name>
</gene>
<accession>A0ABU8NIM8</accession>
<dbReference type="EMBL" id="JBBEUB010000001">
    <property type="protein sequence ID" value="MEJ2902105.1"/>
    <property type="molecule type" value="Genomic_DNA"/>
</dbReference>
<keyword evidence="2" id="KW-1185">Reference proteome</keyword>
<reference evidence="1 2" key="1">
    <citation type="submission" date="2024-03" db="EMBL/GenBank/DDBJ databases">
        <title>Sequence of Lycoming College Course Isolates.</title>
        <authorList>
            <person name="Plotts O."/>
            <person name="Newman J."/>
        </authorList>
    </citation>
    <scope>NUCLEOTIDE SEQUENCE [LARGE SCALE GENOMIC DNA]</scope>
    <source>
        <strain evidence="1 2">CJB-3</strain>
    </source>
</reference>
<dbReference type="RefSeq" id="WP_172661015.1">
    <property type="nucleotide sequence ID" value="NZ_CBFGNQ010000003.1"/>
</dbReference>
<dbReference type="Proteomes" id="UP001378956">
    <property type="component" value="Unassembled WGS sequence"/>
</dbReference>
<proteinExistence type="predicted"/>
<sequence length="99" mass="11194">MLKKLTGILILLSFLLVKHVSLFTVTDHKQTVSIHHTDQDSENSEEEKELKNLELTDDVFIHQPIVDLAHTLTSKKVNYSFVSPTVTSVISLPYPPPEI</sequence>
<organism evidence="1 2">
    <name type="scientific">Pedobacter panaciterrae</name>
    <dbReference type="NCBI Taxonomy" id="363849"/>
    <lineage>
        <taxon>Bacteria</taxon>
        <taxon>Pseudomonadati</taxon>
        <taxon>Bacteroidota</taxon>
        <taxon>Sphingobacteriia</taxon>
        <taxon>Sphingobacteriales</taxon>
        <taxon>Sphingobacteriaceae</taxon>
        <taxon>Pedobacter</taxon>
    </lineage>
</organism>
<comment type="caution">
    <text evidence="1">The sequence shown here is derived from an EMBL/GenBank/DDBJ whole genome shotgun (WGS) entry which is preliminary data.</text>
</comment>
<protein>
    <submittedName>
        <fullName evidence="1">Uncharacterized protein</fullName>
    </submittedName>
</protein>
<name>A0ABU8NIM8_9SPHI</name>
<evidence type="ECO:0000313" key="1">
    <source>
        <dbReference type="EMBL" id="MEJ2902105.1"/>
    </source>
</evidence>